<keyword evidence="7" id="KW-1133">Transmembrane helix</keyword>
<keyword evidence="10" id="KW-0325">Glycoprotein</keyword>
<reference evidence="11" key="3">
    <citation type="submission" date="2025-09" db="UniProtKB">
        <authorList>
            <consortium name="Ensembl"/>
        </authorList>
    </citation>
    <scope>IDENTIFICATION</scope>
</reference>
<dbReference type="GO" id="GO:0000139">
    <property type="term" value="C:Golgi membrane"/>
    <property type="evidence" value="ECO:0007669"/>
    <property type="project" value="UniProtKB-SubCell"/>
</dbReference>
<dbReference type="CDD" id="cd23982">
    <property type="entry name" value="GT29_ST3GAL4"/>
    <property type="match status" value="1"/>
</dbReference>
<protein>
    <recommendedName>
        <fullName evidence="13">ST3 beta-galactoside alpha-2,3-sialyltransferase 4</fullName>
    </recommendedName>
</protein>
<dbReference type="PANTHER" id="PTHR13713:SF59">
    <property type="entry name" value="ST3 BETA-GALACTOSIDE ALPHA-2,3-SIALYLTRANSFERASE 4"/>
    <property type="match status" value="1"/>
</dbReference>
<keyword evidence="12" id="KW-1185">Reference proteome</keyword>
<proteinExistence type="inferred from homology"/>
<dbReference type="PANTHER" id="PTHR13713">
    <property type="entry name" value="SIALYLTRANSFERASE"/>
    <property type="match status" value="1"/>
</dbReference>
<dbReference type="Proteomes" id="UP000016666">
    <property type="component" value="Chromosome 18"/>
</dbReference>
<evidence type="ECO:0000256" key="6">
    <source>
        <dbReference type="ARBA" id="ARBA00022968"/>
    </source>
</evidence>
<dbReference type="Gene3D" id="3.90.1480.20">
    <property type="entry name" value="Glycosyl transferase family 29"/>
    <property type="match status" value="1"/>
</dbReference>
<dbReference type="Pfam" id="PF00777">
    <property type="entry name" value="Glyco_transf_29"/>
    <property type="match status" value="1"/>
</dbReference>
<comment type="similarity">
    <text evidence="2">Belongs to the glycosyltransferase 29 family.</text>
</comment>
<dbReference type="Ensembl" id="ENSAPLT00000023589.1">
    <property type="protein sequence ID" value="ENSAPLP00000032699.1"/>
    <property type="gene ID" value="ENSAPLG00000012762.2"/>
</dbReference>
<keyword evidence="5" id="KW-0812">Transmembrane</keyword>
<organism evidence="11 12">
    <name type="scientific">Anas platyrhynchos platyrhynchos</name>
    <name type="common">Northern mallard</name>
    <dbReference type="NCBI Taxonomy" id="8840"/>
    <lineage>
        <taxon>Eukaryota</taxon>
        <taxon>Metazoa</taxon>
        <taxon>Chordata</taxon>
        <taxon>Craniata</taxon>
        <taxon>Vertebrata</taxon>
        <taxon>Euteleostomi</taxon>
        <taxon>Archelosauria</taxon>
        <taxon>Archosauria</taxon>
        <taxon>Dinosauria</taxon>
        <taxon>Saurischia</taxon>
        <taxon>Theropoda</taxon>
        <taxon>Coelurosauria</taxon>
        <taxon>Aves</taxon>
        <taxon>Neognathae</taxon>
        <taxon>Galloanserae</taxon>
        <taxon>Anseriformes</taxon>
        <taxon>Anatidae</taxon>
        <taxon>Anatinae</taxon>
        <taxon>Anas</taxon>
    </lineage>
</organism>
<sequence length="466" mass="52822">MLVVGGESHLYLLASGGNLAEAVADKQPEKKTTHSLPEKANSLPFALDGKLLSLPGILSRCLESQSSQSGSRAKWLALEVGADSRGRSRMTFLGLSRAAACFQRTHGVYGDSMNARSVAGRLVFALFQWKRLVILLCVGLCMTELYYLMNTLESDVERHVGHVGACQRRFMWRKPFLGRSESHWNPFLTSKSLYLLMDRPFRRKAEEVLWFHELPFGLKSSVLFAFNTLQLLPEQELPGSFGRLWCQRCIVVGNGHSIHGQRFGNLIDSHHVIIRLNDAPVREYKKDVGERTSIRLFFPESALPNPLENNDNDTLMVFVPFKPSDFLWLREVLLKTRNKTKVGFWHQPPQQWNGNISQLRVLNPYVTYEATYKLLQLNASSRRYATMGIIALNLALHICQEVNIAGFGYPGNHDNTAPIHYYNTGRSRKEELIQHNLTAEGNWLLKMIERGVIADLASPAFQAQNR</sequence>
<evidence type="ECO:0000256" key="10">
    <source>
        <dbReference type="ARBA" id="ARBA00023180"/>
    </source>
</evidence>
<evidence type="ECO:0000256" key="3">
    <source>
        <dbReference type="ARBA" id="ARBA00022676"/>
    </source>
</evidence>
<evidence type="ECO:0000256" key="2">
    <source>
        <dbReference type="ARBA" id="ARBA00006003"/>
    </source>
</evidence>
<reference evidence="11" key="2">
    <citation type="submission" date="2025-08" db="UniProtKB">
        <authorList>
            <consortium name="Ensembl"/>
        </authorList>
    </citation>
    <scope>IDENTIFICATION</scope>
</reference>
<evidence type="ECO:0000256" key="8">
    <source>
        <dbReference type="ARBA" id="ARBA00023034"/>
    </source>
</evidence>
<dbReference type="InterPro" id="IPR001675">
    <property type="entry name" value="Glyco_trans_29"/>
</dbReference>
<dbReference type="STRING" id="8840.ENSAPLP00000032699"/>
<dbReference type="GO" id="GO:0047288">
    <property type="term" value="F:beta-D-galactosyl-(1-&gt;3)-N-acetyl-beta-D-galactosaminide alpha-2,3- sialyltransferase"/>
    <property type="evidence" value="ECO:0007669"/>
    <property type="project" value="TreeGrafter"/>
</dbReference>
<evidence type="ECO:0000256" key="7">
    <source>
        <dbReference type="ARBA" id="ARBA00022989"/>
    </source>
</evidence>
<dbReference type="InterPro" id="IPR038578">
    <property type="entry name" value="GT29-like_sf"/>
</dbReference>
<evidence type="ECO:0000313" key="12">
    <source>
        <dbReference type="Proteomes" id="UP000016666"/>
    </source>
</evidence>
<evidence type="ECO:0000256" key="9">
    <source>
        <dbReference type="ARBA" id="ARBA00023136"/>
    </source>
</evidence>
<keyword evidence="3" id="KW-0328">Glycosyltransferase</keyword>
<evidence type="ECO:0008006" key="13">
    <source>
        <dbReference type="Google" id="ProtNLM"/>
    </source>
</evidence>
<dbReference type="GO" id="GO:0003836">
    <property type="term" value="F:beta-galactoside (CMP) alpha-2,3-sialyltransferase activity"/>
    <property type="evidence" value="ECO:0007669"/>
    <property type="project" value="TreeGrafter"/>
</dbReference>
<comment type="subcellular location">
    <subcellularLocation>
        <location evidence="1">Golgi apparatus membrane</location>
        <topology evidence="1">Single-pass type II membrane protein</topology>
    </subcellularLocation>
</comment>
<keyword evidence="4" id="KW-0808">Transferase</keyword>
<evidence type="ECO:0000313" key="11">
    <source>
        <dbReference type="Ensembl" id="ENSAPLP00000032699.1"/>
    </source>
</evidence>
<evidence type="ECO:0000256" key="1">
    <source>
        <dbReference type="ARBA" id="ARBA00004323"/>
    </source>
</evidence>
<accession>A0A493U3S4</accession>
<keyword evidence="9" id="KW-0472">Membrane</keyword>
<dbReference type="AlphaFoldDB" id="A0A493U3S4"/>
<evidence type="ECO:0000256" key="5">
    <source>
        <dbReference type="ARBA" id="ARBA00022692"/>
    </source>
</evidence>
<evidence type="ECO:0000256" key="4">
    <source>
        <dbReference type="ARBA" id="ARBA00022679"/>
    </source>
</evidence>
<dbReference type="GeneTree" id="ENSGT00940000168385"/>
<dbReference type="FunFam" id="3.90.1480.20:FF:000021">
    <property type="entry name" value="Uncharacterized protein"/>
    <property type="match status" value="1"/>
</dbReference>
<reference evidence="11 12" key="1">
    <citation type="submission" date="2017-10" db="EMBL/GenBank/DDBJ databases">
        <title>A new Pekin duck reference genome.</title>
        <authorList>
            <person name="Hou Z.-C."/>
            <person name="Zhou Z.-K."/>
            <person name="Zhu F."/>
            <person name="Hou S.-S."/>
        </authorList>
    </citation>
    <scope>NUCLEOTIDE SEQUENCE [LARGE SCALE GENOMIC DNA]</scope>
</reference>
<keyword evidence="6" id="KW-0735">Signal-anchor</keyword>
<keyword evidence="8" id="KW-0333">Golgi apparatus</keyword>
<name>A0A493U3S4_ANAPP</name>
<dbReference type="GO" id="GO:0009247">
    <property type="term" value="P:glycolipid biosynthetic process"/>
    <property type="evidence" value="ECO:0007669"/>
    <property type="project" value="TreeGrafter"/>
</dbReference>
<dbReference type="InterPro" id="IPR051142">
    <property type="entry name" value="Glycosyltransferase_29"/>
</dbReference>